<dbReference type="InterPro" id="IPR004518">
    <property type="entry name" value="MazG-like_dom"/>
</dbReference>
<protein>
    <submittedName>
        <fullName evidence="3">Nucleotide pyrophosphohydrolase</fullName>
    </submittedName>
</protein>
<dbReference type="EMBL" id="LGIQ01000011">
    <property type="protein sequence ID" value="KNB69774.1"/>
    <property type="molecule type" value="Genomic_DNA"/>
</dbReference>
<reference evidence="5" key="1">
    <citation type="submission" date="2015-07" db="EMBL/GenBank/DDBJ databases">
        <title>Genome sequencing project for genomic taxonomy and phylogenomics of Bacillus-like bacteria.</title>
        <authorList>
            <person name="Liu B."/>
            <person name="Wang J."/>
            <person name="Zhu Y."/>
            <person name="Liu G."/>
            <person name="Chen Q."/>
            <person name="Chen Z."/>
            <person name="Lan J."/>
            <person name="Che J."/>
            <person name="Ge C."/>
            <person name="Shi H."/>
            <person name="Pan Z."/>
            <person name="Liu X."/>
        </authorList>
    </citation>
    <scope>NUCLEOTIDE SEQUENCE [LARGE SCALE GENOMIC DNA]</scope>
    <source>
        <strain evidence="5">DSM 9887</strain>
    </source>
</reference>
<dbReference type="EMBL" id="BJON01000009">
    <property type="protein sequence ID" value="GED68885.1"/>
    <property type="molecule type" value="Genomic_DNA"/>
</dbReference>
<reference evidence="4" key="2">
    <citation type="submission" date="2015-07" db="EMBL/GenBank/DDBJ databases">
        <title>MeaNS - Measles Nucleotide Surveillance Program.</title>
        <authorList>
            <person name="Tran T."/>
            <person name="Druce J."/>
        </authorList>
    </citation>
    <scope>NUCLEOTIDE SEQUENCE</scope>
    <source>
        <strain evidence="4">DSM 9887</strain>
    </source>
</reference>
<evidence type="ECO:0000259" key="2">
    <source>
        <dbReference type="Pfam" id="PF03819"/>
    </source>
</evidence>
<dbReference type="PANTHER" id="PTHR42702">
    <property type="entry name" value="NUCLEOTIDE PYROPHOSPHOHYDROLASE"/>
    <property type="match status" value="1"/>
</dbReference>
<evidence type="ECO:0000313" key="5">
    <source>
        <dbReference type="Proteomes" id="UP000036834"/>
    </source>
</evidence>
<keyword evidence="1" id="KW-0175">Coiled coil</keyword>
<evidence type="ECO:0000313" key="4">
    <source>
        <dbReference type="EMBL" id="KNB69774.1"/>
    </source>
</evidence>
<comment type="caution">
    <text evidence="4">The sequence shown here is derived from an EMBL/GenBank/DDBJ whole genome shotgun (WGS) entry which is preliminary data.</text>
</comment>
<reference evidence="3 6" key="3">
    <citation type="submission" date="2019-06" db="EMBL/GenBank/DDBJ databases">
        <title>Whole genome shotgun sequence of Brevibacillus reuszeri NBRC 15719.</title>
        <authorList>
            <person name="Hosoyama A."/>
            <person name="Uohara A."/>
            <person name="Ohji S."/>
            <person name="Ichikawa N."/>
        </authorList>
    </citation>
    <scope>NUCLEOTIDE SEQUENCE [LARGE SCALE GENOMIC DNA]</scope>
    <source>
        <strain evidence="3 6">NBRC 15719</strain>
    </source>
</reference>
<evidence type="ECO:0000313" key="3">
    <source>
        <dbReference type="EMBL" id="GED68885.1"/>
    </source>
</evidence>
<feature type="domain" description="NTP pyrophosphohydrolase MazG-like" evidence="2">
    <location>
        <begin position="27"/>
        <end position="84"/>
    </location>
</feature>
<dbReference type="Gene3D" id="1.10.287.1080">
    <property type="entry name" value="MazG-like"/>
    <property type="match status" value="1"/>
</dbReference>
<evidence type="ECO:0000313" key="6">
    <source>
        <dbReference type="Proteomes" id="UP000319578"/>
    </source>
</evidence>
<dbReference type="Proteomes" id="UP000036834">
    <property type="component" value="Unassembled WGS sequence"/>
</dbReference>
<organism evidence="4 5">
    <name type="scientific">Brevibacillus reuszeri</name>
    <dbReference type="NCBI Taxonomy" id="54915"/>
    <lineage>
        <taxon>Bacteria</taxon>
        <taxon>Bacillati</taxon>
        <taxon>Bacillota</taxon>
        <taxon>Bacilli</taxon>
        <taxon>Bacillales</taxon>
        <taxon>Paenibacillaceae</taxon>
        <taxon>Brevibacillus</taxon>
    </lineage>
</organism>
<sequence>MESYSLKEIQVHIKQTEYRPKDKQASFLKLVEEVGELSEAIRKDSRMTETKSIKGTIEEELYDVLYYVLVLANQYGIDMEEAMRLKEEIKQQKMAKRKVEDERKKLEDSST</sequence>
<dbReference type="RefSeq" id="WP_049741809.1">
    <property type="nucleotide sequence ID" value="NZ_BJON01000009.1"/>
</dbReference>
<dbReference type="Proteomes" id="UP000319578">
    <property type="component" value="Unassembled WGS sequence"/>
</dbReference>
<gene>
    <name evidence="4" type="ORF">ADS79_28440</name>
    <name evidence="3" type="ORF">BRE01_25870</name>
</gene>
<evidence type="ECO:0000256" key="1">
    <source>
        <dbReference type="SAM" id="Coils"/>
    </source>
</evidence>
<keyword evidence="6" id="KW-1185">Reference proteome</keyword>
<dbReference type="PATRIC" id="fig|54915.3.peg.4894"/>
<proteinExistence type="predicted"/>
<dbReference type="Pfam" id="PF03819">
    <property type="entry name" value="MazG"/>
    <property type="match status" value="1"/>
</dbReference>
<dbReference type="AlphaFoldDB" id="A0A0K9YM54"/>
<dbReference type="STRING" id="54915.ADS79_28440"/>
<accession>A0A0K9YM54</accession>
<name>A0A0K9YM54_9BACL</name>
<dbReference type="SUPFAM" id="SSF101386">
    <property type="entry name" value="all-alpha NTP pyrophosphatases"/>
    <property type="match status" value="1"/>
</dbReference>
<feature type="coiled-coil region" evidence="1">
    <location>
        <begin position="72"/>
        <end position="109"/>
    </location>
</feature>
<dbReference type="PANTHER" id="PTHR42702:SF1">
    <property type="entry name" value="REGULATORY PROTEIN FOR BETA-LACTAMASE"/>
    <property type="match status" value="1"/>
</dbReference>